<dbReference type="Gene3D" id="2.130.10.130">
    <property type="entry name" value="Integrin alpha, N-terminal"/>
    <property type="match status" value="4"/>
</dbReference>
<proteinExistence type="predicted"/>
<name>Q1CVL1_MYXXD</name>
<dbReference type="InterPro" id="IPR028994">
    <property type="entry name" value="Integrin_alpha_N"/>
</dbReference>
<feature type="domain" description="Fibronectin type-III" evidence="4">
    <location>
        <begin position="70"/>
        <end position="161"/>
    </location>
</feature>
<dbReference type="AlphaFoldDB" id="Q1CVL1"/>
<dbReference type="EnsemblBacteria" id="ABF86546">
    <property type="protein sequence ID" value="ABF86546"/>
    <property type="gene ID" value="MXAN_7458"/>
</dbReference>
<dbReference type="EMBL" id="CP000113">
    <property type="protein sequence ID" value="ABF86546.1"/>
    <property type="molecule type" value="Genomic_DNA"/>
</dbReference>
<dbReference type="PANTHER" id="PTHR46580:SF4">
    <property type="entry name" value="ATP_GTP-BINDING PROTEIN"/>
    <property type="match status" value="1"/>
</dbReference>
<feature type="signal peptide" evidence="3">
    <location>
        <begin position="1"/>
        <end position="27"/>
    </location>
</feature>
<dbReference type="PROSITE" id="PS50853">
    <property type="entry name" value="FN3"/>
    <property type="match status" value="4"/>
</dbReference>
<evidence type="ECO:0000313" key="5">
    <source>
        <dbReference type="EMBL" id="ABF86546.1"/>
    </source>
</evidence>
<dbReference type="SMART" id="SM00060">
    <property type="entry name" value="FN3"/>
    <property type="match status" value="4"/>
</dbReference>
<dbReference type="RefSeq" id="WP_011557365.1">
    <property type="nucleotide sequence ID" value="NC_008095.1"/>
</dbReference>
<dbReference type="Proteomes" id="UP000002402">
    <property type="component" value="Chromosome"/>
</dbReference>
<reference evidence="5 6" key="1">
    <citation type="journal article" date="2006" name="Proc. Natl. Acad. Sci. U.S.A.">
        <title>Evolution of sensory complexity recorded in a myxobacterial genome.</title>
        <authorList>
            <person name="Goldman B.S."/>
            <person name="Nierman W.C."/>
            <person name="Kaiser D."/>
            <person name="Slater S.C."/>
            <person name="Durkin A.S."/>
            <person name="Eisen J.A."/>
            <person name="Ronning C.M."/>
            <person name="Barbazuk W.B."/>
            <person name="Blanchard M."/>
            <person name="Field C."/>
            <person name="Halling C."/>
            <person name="Hinkle G."/>
            <person name="Iartchuk O."/>
            <person name="Kim H.S."/>
            <person name="Mackenzie C."/>
            <person name="Madupu R."/>
            <person name="Miller N."/>
            <person name="Shvartsbeyn A."/>
            <person name="Sullivan S.A."/>
            <person name="Vaudin M."/>
            <person name="Wiegand R."/>
            <person name="Kaplan H.B."/>
        </authorList>
    </citation>
    <scope>NUCLEOTIDE SEQUENCE [LARGE SCALE GENOMIC DNA]</scope>
    <source>
        <strain evidence="6">DK1622</strain>
    </source>
</reference>
<dbReference type="InterPro" id="IPR013517">
    <property type="entry name" value="FG-GAP"/>
</dbReference>
<evidence type="ECO:0000256" key="3">
    <source>
        <dbReference type="SAM" id="SignalP"/>
    </source>
</evidence>
<accession>Q1CVL1</accession>
<dbReference type="Pfam" id="PF13517">
    <property type="entry name" value="FG-GAP_3"/>
    <property type="match status" value="4"/>
</dbReference>
<dbReference type="GeneID" id="41364605"/>
<evidence type="ECO:0000256" key="2">
    <source>
        <dbReference type="SAM" id="MobiDB-lite"/>
    </source>
</evidence>
<sequence length="1267" mass="132479">MKTSHWLPSRVLSLLLGALLFSGCINPVNEGERPCPCTDGWTCCPDANVCVADASRCEQLRPPKPPEPTAPSAPRQVSAMTDPGTVTLSWFEPAQNGGSAITGYDVGVEPLEDGIQVQVEGTTARVTGLRAGGTYRFTITARNAVGVSPVARVDSVNLPDVPTAPVALGVERGDRQVRVTWNAPASDGGRSVLHYVVTAHPSGASVATDSPVRTTTVSGLTNGVASTFTVHAVNAVGAGPASAESTAVVPAAQPGTPVSVAASPGVREVSVSWQPPEDTGGLPVSGYVVTASPGGTTHQVEGLASEATFTNLQDDTEYTFTVSARNDVGQGPDSSTASARTHAPPGAPASVQAEPGVRSLTVAWAPPVSDGRSRLTGYTVMAQPSGVRIEVSADQHGAVLEDVPSTKAQTISVVARNAVGDSPAATAGEPVKSQPTPVEVTRLDTPSAVRGCQPVTYTLRQVDGERADVLVEFDATGSGAFTRATQAADSYYERASGLVSLSTSTQGTEHTFRWNRPTDLPGTAPEARLRITATVPGTASATRTHTVALTAPERRCEVNLDTGPVQRVTQEVAGMSHGLALGDFNQDGKLDLAARHDNSPGVTFLRGIGNGAFEAENTPHLSVTAEHLVSADLDRDGVLDLIAAEANYCRCVSFLRGQGNGAFEQPVINYVLDAVSHSSTYDITPPAVLDIDGDGAPEVVVSQRDSLLVLRHTGGGRLAVAFREPFAPRGSVVTGDFDQDGLVDLMVVGPSLHGFYGRGLLTFTKEFLGTLDGPVPHAVTTDFNGDGHLDIVALVVGNRESSIHLLTGDGHGRFTAPVRLHQHTWHSFGNRSHLIAGDLDGNGTQDLAYVHADSDTLTLLQGRGDGTFESRTLATGMNPSYLVAADFNGSGKTDLAVLSGMHNTVHVIWDLELPTRPDIGWLFATGDFDGDGHTDVASLVDGGVQAHLTRTGGGFEHRGPAPVPPGIWKLLADRFDSGPTMDLLAMSATSTPPNRSLVLLRGNGDGTFAAAEELSLEGVTSGALSSLVAAGDIDGDGDLDLAVATRREDGGFSTYDVHLLHNQGEGHFVAAGVLTTYSTLSQLALKDLNRDGRADLVVLRRTYPSFELVMFEGRANGTMVKVREYTPLISTCAPSGLMFADLNLDEHMDMAVTCAGSAAGGVVPMFGSSNFVFYDRQFLRTGGSAAGLTASDLDGDGLPELLVSTPELRAVCVLPSQWHSDWGSARCFGTLYAPHDVVLLDVDHDGVPEVLTGGGFLSSGTTLMRIR</sequence>
<dbReference type="CDD" id="cd00063">
    <property type="entry name" value="FN3"/>
    <property type="match status" value="4"/>
</dbReference>
<dbReference type="KEGG" id="mxa:MXAN_7458"/>
<dbReference type="eggNOG" id="COG3170">
    <property type="taxonomic scope" value="Bacteria"/>
</dbReference>
<dbReference type="SUPFAM" id="SSF49265">
    <property type="entry name" value="Fibronectin type III"/>
    <property type="match status" value="3"/>
</dbReference>
<feature type="domain" description="Fibronectin type-III" evidence="4">
    <location>
        <begin position="347"/>
        <end position="436"/>
    </location>
</feature>
<evidence type="ECO:0000256" key="1">
    <source>
        <dbReference type="ARBA" id="ARBA00022729"/>
    </source>
</evidence>
<gene>
    <name evidence="5" type="ordered locus">MXAN_7458</name>
</gene>
<dbReference type="PANTHER" id="PTHR46580">
    <property type="entry name" value="SENSOR KINASE-RELATED"/>
    <property type="match status" value="1"/>
</dbReference>
<keyword evidence="1 3" id="KW-0732">Signal</keyword>
<evidence type="ECO:0000259" key="4">
    <source>
        <dbReference type="PROSITE" id="PS50853"/>
    </source>
</evidence>
<dbReference type="Gene3D" id="2.60.40.10">
    <property type="entry name" value="Immunoglobulins"/>
    <property type="match status" value="4"/>
</dbReference>
<feature type="domain" description="Fibronectin type-III" evidence="4">
    <location>
        <begin position="254"/>
        <end position="344"/>
    </location>
</feature>
<organism evidence="5 6">
    <name type="scientific">Myxococcus xanthus (strain DK1622)</name>
    <dbReference type="NCBI Taxonomy" id="246197"/>
    <lineage>
        <taxon>Bacteria</taxon>
        <taxon>Pseudomonadati</taxon>
        <taxon>Myxococcota</taxon>
        <taxon>Myxococcia</taxon>
        <taxon>Myxococcales</taxon>
        <taxon>Cystobacterineae</taxon>
        <taxon>Myxococcaceae</taxon>
        <taxon>Myxococcus</taxon>
    </lineage>
</organism>
<evidence type="ECO:0000313" key="6">
    <source>
        <dbReference type="Proteomes" id="UP000002402"/>
    </source>
</evidence>
<feature type="region of interest" description="Disordered" evidence="2">
    <location>
        <begin position="325"/>
        <end position="354"/>
    </location>
</feature>
<dbReference type="STRING" id="246197.MXAN_7458"/>
<dbReference type="OrthoDB" id="5487371at2"/>
<dbReference type="SUPFAM" id="SSF69318">
    <property type="entry name" value="Integrin alpha N-terminal domain"/>
    <property type="match status" value="2"/>
</dbReference>
<keyword evidence="6" id="KW-1185">Reference proteome</keyword>
<dbReference type="InterPro" id="IPR003961">
    <property type="entry name" value="FN3_dom"/>
</dbReference>
<dbReference type="Pfam" id="PF00041">
    <property type="entry name" value="fn3"/>
    <property type="match status" value="3"/>
</dbReference>
<dbReference type="InterPro" id="IPR036116">
    <property type="entry name" value="FN3_sf"/>
</dbReference>
<dbReference type="PRINTS" id="PR00014">
    <property type="entry name" value="FNTYPEIII"/>
</dbReference>
<dbReference type="HOGENOM" id="CLU_265258_0_0_7"/>
<dbReference type="PROSITE" id="PS51257">
    <property type="entry name" value="PROKAR_LIPOPROTEIN"/>
    <property type="match status" value="1"/>
</dbReference>
<dbReference type="InterPro" id="IPR013783">
    <property type="entry name" value="Ig-like_fold"/>
</dbReference>
<feature type="chain" id="PRO_5004187948" evidence="3">
    <location>
        <begin position="28"/>
        <end position="1267"/>
    </location>
</feature>
<protein>
    <submittedName>
        <fullName evidence="5">FG-GAP repeat/fibronectin type III domain protein</fullName>
    </submittedName>
</protein>
<feature type="domain" description="Fibronectin type-III" evidence="4">
    <location>
        <begin position="162"/>
        <end position="252"/>
    </location>
</feature>